<dbReference type="OrthoDB" id="276546at2759"/>
<accession>F0ZKZ1</accession>
<dbReference type="AlphaFoldDB" id="F0ZKZ1"/>
<dbReference type="PANTHER" id="PTHR43303">
    <property type="entry name" value="NADPH DEHYDROGENASE C23G7.10C-RELATED"/>
    <property type="match status" value="1"/>
</dbReference>
<dbReference type="OMA" id="WPAQYQR"/>
<organism evidence="2 3">
    <name type="scientific">Dictyostelium purpureum</name>
    <name type="common">Slime mold</name>
    <dbReference type="NCBI Taxonomy" id="5786"/>
    <lineage>
        <taxon>Eukaryota</taxon>
        <taxon>Amoebozoa</taxon>
        <taxon>Evosea</taxon>
        <taxon>Eumycetozoa</taxon>
        <taxon>Dictyostelia</taxon>
        <taxon>Dictyosteliales</taxon>
        <taxon>Dictyosteliaceae</taxon>
        <taxon>Dictyostelium</taxon>
    </lineage>
</organism>
<dbReference type="EMBL" id="GL871061">
    <property type="protein sequence ID" value="EGC35402.1"/>
    <property type="molecule type" value="Genomic_DNA"/>
</dbReference>
<dbReference type="InterPro" id="IPR013785">
    <property type="entry name" value="Aldolase_TIM"/>
</dbReference>
<dbReference type="GO" id="GO:0010181">
    <property type="term" value="F:FMN binding"/>
    <property type="evidence" value="ECO:0007669"/>
    <property type="project" value="InterPro"/>
</dbReference>
<evidence type="ECO:0000259" key="1">
    <source>
        <dbReference type="Pfam" id="PF00724"/>
    </source>
</evidence>
<proteinExistence type="predicted"/>
<dbReference type="PANTHER" id="PTHR43303:SF8">
    <property type="entry name" value="NADH:FLAVIN OXIDOREDUCTASE_NADH OXIDASE DOMAIN-CONTAINING PROTEIN"/>
    <property type="match status" value="1"/>
</dbReference>
<dbReference type="KEGG" id="dpp:DICPUDRAFT_33474"/>
<dbReference type="CDD" id="cd02932">
    <property type="entry name" value="OYE_YqiM_FMN"/>
    <property type="match status" value="1"/>
</dbReference>
<name>F0ZKZ1_DICPU</name>
<dbReference type="STRING" id="5786.F0ZKZ1"/>
<dbReference type="GO" id="GO:0050661">
    <property type="term" value="F:NADP binding"/>
    <property type="evidence" value="ECO:0007669"/>
    <property type="project" value="InterPro"/>
</dbReference>
<dbReference type="GeneID" id="10501504"/>
<dbReference type="InParanoid" id="F0ZKZ1"/>
<dbReference type="Gene3D" id="3.20.20.70">
    <property type="entry name" value="Aldolase class I"/>
    <property type="match status" value="1"/>
</dbReference>
<dbReference type="RefSeq" id="XP_003288078.1">
    <property type="nucleotide sequence ID" value="XM_003288030.1"/>
</dbReference>
<gene>
    <name evidence="2" type="ORF">DICPUDRAFT_33474</name>
</gene>
<dbReference type="InterPro" id="IPR001155">
    <property type="entry name" value="OxRdtase_FMN_N"/>
</dbReference>
<dbReference type="SUPFAM" id="SSF51395">
    <property type="entry name" value="FMN-linked oxidoreductases"/>
    <property type="match status" value="1"/>
</dbReference>
<dbReference type="InterPro" id="IPR044152">
    <property type="entry name" value="YqjM-like"/>
</dbReference>
<protein>
    <recommendedName>
        <fullName evidence="1">NADH:flavin oxidoreductase/NADH oxidase N-terminal domain-containing protein</fullName>
    </recommendedName>
</protein>
<dbReference type="GO" id="GO:0003959">
    <property type="term" value="F:NADPH dehydrogenase activity"/>
    <property type="evidence" value="ECO:0007669"/>
    <property type="project" value="InterPro"/>
</dbReference>
<dbReference type="Pfam" id="PF00724">
    <property type="entry name" value="Oxidored_FMN"/>
    <property type="match status" value="1"/>
</dbReference>
<dbReference type="FunCoup" id="F0ZKZ1">
    <property type="interactions" value="2"/>
</dbReference>
<sequence>MSLNEFTYPYDLPNNYKGPGSPIVKPGDESKPIPLTFTPITIKSLTLKNRLVVSPMCQYSSHNGEANDWHLSHYSSYAKGGASLVIFEAAAVQPEGRISYADLGIWSDEFIAPLKRCVDLVHRLGSTAGIQLAHAGRKASSIPPFLEGARNSIPSDQPNGWEVFGPSEIKFNDNMSLPHEMTKEQIKETIEAFKQGALRLLKAGFDMIEIHNAHGYIGNQFISPVSNQRTDEYGGSFENRIRFLLETITEIRSVWPTEKVLAVRLTCDEWLEDGSGWTMNDTIELVKILDTMDVDIIDCSSGGNSTKQKIKVEPLYQVPFADSVKKHTKNLFVATVGLINTGNEIEDILQQNKADIVMLARPFLRNPHFVYQVAKELNQTINYQIQYERGRE</sequence>
<evidence type="ECO:0000313" key="3">
    <source>
        <dbReference type="Proteomes" id="UP000001064"/>
    </source>
</evidence>
<dbReference type="Proteomes" id="UP000001064">
    <property type="component" value="Unassembled WGS sequence"/>
</dbReference>
<reference evidence="3" key="1">
    <citation type="journal article" date="2011" name="Genome Biol.">
        <title>Comparative genomics of the social amoebae Dictyostelium discoideum and Dictyostelium purpureum.</title>
        <authorList>
            <consortium name="US DOE Joint Genome Institute (JGI-PGF)"/>
            <person name="Sucgang R."/>
            <person name="Kuo A."/>
            <person name="Tian X."/>
            <person name="Salerno W."/>
            <person name="Parikh A."/>
            <person name="Feasley C.L."/>
            <person name="Dalin E."/>
            <person name="Tu H."/>
            <person name="Huang E."/>
            <person name="Barry K."/>
            <person name="Lindquist E."/>
            <person name="Shapiro H."/>
            <person name="Bruce D."/>
            <person name="Schmutz J."/>
            <person name="Salamov A."/>
            <person name="Fey P."/>
            <person name="Gaudet P."/>
            <person name="Anjard C."/>
            <person name="Babu M.M."/>
            <person name="Basu S."/>
            <person name="Bushmanova Y."/>
            <person name="van der Wel H."/>
            <person name="Katoh-Kurasawa M."/>
            <person name="Dinh C."/>
            <person name="Coutinho P.M."/>
            <person name="Saito T."/>
            <person name="Elias M."/>
            <person name="Schaap P."/>
            <person name="Kay R.R."/>
            <person name="Henrissat B."/>
            <person name="Eichinger L."/>
            <person name="Rivero F."/>
            <person name="Putnam N.H."/>
            <person name="West C.M."/>
            <person name="Loomis W.F."/>
            <person name="Chisholm R.L."/>
            <person name="Shaulsky G."/>
            <person name="Strassmann J.E."/>
            <person name="Queller D.C."/>
            <person name="Kuspa A."/>
            <person name="Grigoriev I.V."/>
        </authorList>
    </citation>
    <scope>NUCLEOTIDE SEQUENCE [LARGE SCALE GENOMIC DNA]</scope>
    <source>
        <strain evidence="3">QSDP1</strain>
    </source>
</reference>
<dbReference type="VEuPathDB" id="AmoebaDB:DICPUDRAFT_33474"/>
<evidence type="ECO:0000313" key="2">
    <source>
        <dbReference type="EMBL" id="EGC35402.1"/>
    </source>
</evidence>
<feature type="domain" description="NADH:flavin oxidoreductase/NADH oxidase N-terminal" evidence="1">
    <location>
        <begin position="37"/>
        <end position="379"/>
    </location>
</feature>
<keyword evidence="3" id="KW-1185">Reference proteome</keyword>
<dbReference type="eggNOG" id="KOG0134">
    <property type="taxonomic scope" value="Eukaryota"/>
</dbReference>